<accession>A0ABR0N2G3</accession>
<sequence length="67" mass="7392">MIEASTFGNAKLMMMNDVQGYNGDWLHHGMTGSLERHRDDGLSALWSDIATAIIDKYFGATPSKGFI</sequence>
<evidence type="ECO:0000313" key="2">
    <source>
        <dbReference type="Proteomes" id="UP001358586"/>
    </source>
</evidence>
<comment type="caution">
    <text evidence="1">The sequence shown here is derived from an EMBL/GenBank/DDBJ whole genome shotgun (WGS) entry which is preliminary data.</text>
</comment>
<proteinExistence type="predicted"/>
<keyword evidence="2" id="KW-1185">Reference proteome</keyword>
<reference evidence="1 2" key="1">
    <citation type="submission" date="2023-03" db="EMBL/GenBank/DDBJ databases">
        <title>WGS of Gossypium arboreum.</title>
        <authorList>
            <person name="Yu D."/>
        </authorList>
    </citation>
    <scope>NUCLEOTIDE SEQUENCE [LARGE SCALE GENOMIC DNA]</scope>
    <source>
        <tissue evidence="1">Leaf</tissue>
    </source>
</reference>
<evidence type="ECO:0000313" key="1">
    <source>
        <dbReference type="EMBL" id="KAK5784729.1"/>
    </source>
</evidence>
<organism evidence="1 2">
    <name type="scientific">Gossypium arboreum</name>
    <name type="common">Tree cotton</name>
    <name type="synonym">Gossypium nanking</name>
    <dbReference type="NCBI Taxonomy" id="29729"/>
    <lineage>
        <taxon>Eukaryota</taxon>
        <taxon>Viridiplantae</taxon>
        <taxon>Streptophyta</taxon>
        <taxon>Embryophyta</taxon>
        <taxon>Tracheophyta</taxon>
        <taxon>Spermatophyta</taxon>
        <taxon>Magnoliopsida</taxon>
        <taxon>eudicotyledons</taxon>
        <taxon>Gunneridae</taxon>
        <taxon>Pentapetalae</taxon>
        <taxon>rosids</taxon>
        <taxon>malvids</taxon>
        <taxon>Malvales</taxon>
        <taxon>Malvaceae</taxon>
        <taxon>Malvoideae</taxon>
        <taxon>Gossypium</taxon>
    </lineage>
</organism>
<dbReference type="Proteomes" id="UP001358586">
    <property type="component" value="Chromosome 11"/>
</dbReference>
<protein>
    <submittedName>
        <fullName evidence="1">Uncharacterized protein</fullName>
    </submittedName>
</protein>
<gene>
    <name evidence="1" type="ORF">PVK06_039256</name>
</gene>
<dbReference type="EMBL" id="JARKNE010000011">
    <property type="protein sequence ID" value="KAK5784729.1"/>
    <property type="molecule type" value="Genomic_DNA"/>
</dbReference>
<name>A0ABR0N2G3_GOSAR</name>